<feature type="active site" description="Proton acceptor" evidence="4">
    <location>
        <position position="339"/>
    </location>
</feature>
<comment type="similarity">
    <text evidence="1 5">Belongs to the carnitine/choline acetyltransferase family.</text>
</comment>
<evidence type="ECO:0000313" key="8">
    <source>
        <dbReference type="Proteomes" id="UP000019373"/>
    </source>
</evidence>
<dbReference type="Proteomes" id="UP000019373">
    <property type="component" value="Unassembled WGS sequence"/>
</dbReference>
<dbReference type="AlphaFoldDB" id="U1GVZ9"/>
<evidence type="ECO:0000259" key="6">
    <source>
        <dbReference type="Pfam" id="PF00755"/>
    </source>
</evidence>
<reference evidence="8" key="1">
    <citation type="journal article" date="2014" name="BMC Genomics">
        <title>Genome characteristics reveal the impact of lichenization on lichen-forming fungus Endocarpon pusillum Hedwig (Verrucariales, Ascomycota).</title>
        <authorList>
            <person name="Wang Y.-Y."/>
            <person name="Liu B."/>
            <person name="Zhang X.-Y."/>
            <person name="Zhou Q.-M."/>
            <person name="Zhang T."/>
            <person name="Li H."/>
            <person name="Yu Y.-F."/>
            <person name="Zhang X.-L."/>
            <person name="Hao X.-Y."/>
            <person name="Wang M."/>
            <person name="Wang L."/>
            <person name="Wei J.-C."/>
        </authorList>
    </citation>
    <scope>NUCLEOTIDE SEQUENCE [LARGE SCALE GENOMIC DNA]</scope>
    <source>
        <strain evidence="8">Z07020 / HMAS-L-300199</strain>
    </source>
</reference>
<sequence length="664" mass="73484">MFPRNGPDPSARSWGHHDSGITFAAQHKLPKLPLPSLESSCQRYLEALKPLQAAEEQKASAAAVQNFLHGEGPILQAQLKEYDNSHANYFEHFSAGYESFLGDDSPVVLNSNAFCVFQDDPDPSRNGQITRAASLVCSAVAFSQAIREDRLPPDEIRGMPICMNQYWWLFGVARVPGDDGGRIRLDPDARHIIVMCRGQIYRLGVLEEGSSQIIDIYDLEKSLQHIVNDAQNIPAADAFKNSVGLLTTENQKVWSRCRESLVHAGLKNGPNFAIIDSSLFVLCLDDNSPETMPDVCKNMISGTNVVENGVQVGTCMNRWYDKLALIVCRNGAAGMNFEHTCTDGSADIRMACDIYEGSISHPEHTTNKNNAPSSDSTVTHQHDAFDTAAIPARLQKLNWEIPSEIDAALHLAEAHLIDRIQRHQLETLDFREYGKGWIKSAGFPPDAFFQMALHAAYHSAYSHVGNGFEPVQMRQYLHGRTDVIRPLTPEAAAFARIFSDKKASPSEKIEAMHRATDAHVALSKDCAKGLSHHRHLYVLQQLWKRRRAFLEANAVQPIPLAGADAYINGDSSSPNQLPTTTTTIFTDPGWARLGTTILMGSNVDNPCLGYAGFGPPADDGFTICYFTRQDQMAMSVCCRNGQAKRLVDAIERTFRELKTLVESM</sequence>
<dbReference type="PANTHER" id="PTHR22589:SF29">
    <property type="entry name" value="MITOCHONDRIAL CARNITINE O-ACETYLTRANSFERASE-RELATED"/>
    <property type="match status" value="1"/>
</dbReference>
<evidence type="ECO:0000256" key="4">
    <source>
        <dbReference type="PIRSR" id="PIRSR600542-1"/>
    </source>
</evidence>
<evidence type="ECO:0000256" key="1">
    <source>
        <dbReference type="ARBA" id="ARBA00005232"/>
    </source>
</evidence>
<dbReference type="OMA" id="YSETGHC"/>
<dbReference type="InterPro" id="IPR042231">
    <property type="entry name" value="Cho/carn_acyl_trans_2"/>
</dbReference>
<keyword evidence="2 5" id="KW-0808">Transferase</keyword>
<dbReference type="InterPro" id="IPR000542">
    <property type="entry name" value="Carn_acyl_trans"/>
</dbReference>
<proteinExistence type="inferred from homology"/>
<dbReference type="EMBL" id="KE720726">
    <property type="protein sequence ID" value="ERF76633.1"/>
    <property type="molecule type" value="Genomic_DNA"/>
</dbReference>
<dbReference type="Gene3D" id="3.30.559.10">
    <property type="entry name" value="Chloramphenicol acetyltransferase-like domain"/>
    <property type="match status" value="1"/>
</dbReference>
<feature type="domain" description="Choline/carnitine acyltransferase" evidence="6">
    <location>
        <begin position="32"/>
        <end position="651"/>
    </location>
</feature>
<keyword evidence="8" id="KW-1185">Reference proteome</keyword>
<name>U1GVZ9_ENDPU</name>
<dbReference type="PANTHER" id="PTHR22589">
    <property type="entry name" value="CARNITINE O-ACYLTRANSFERASE"/>
    <property type="match status" value="1"/>
</dbReference>
<protein>
    <recommendedName>
        <fullName evidence="6">Choline/carnitine acyltransferase domain-containing protein</fullName>
    </recommendedName>
</protein>
<organism evidence="7 8">
    <name type="scientific">Endocarpon pusillum (strain Z07020 / HMAS-L-300199)</name>
    <name type="common">Lichen-forming fungus</name>
    <dbReference type="NCBI Taxonomy" id="1263415"/>
    <lineage>
        <taxon>Eukaryota</taxon>
        <taxon>Fungi</taxon>
        <taxon>Dikarya</taxon>
        <taxon>Ascomycota</taxon>
        <taxon>Pezizomycotina</taxon>
        <taxon>Eurotiomycetes</taxon>
        <taxon>Chaetothyriomycetidae</taxon>
        <taxon>Verrucariales</taxon>
        <taxon>Verrucariaceae</taxon>
        <taxon>Endocarpon</taxon>
    </lineage>
</organism>
<keyword evidence="3 5" id="KW-0012">Acyltransferase</keyword>
<dbReference type="GO" id="GO:0009437">
    <property type="term" value="P:carnitine metabolic process"/>
    <property type="evidence" value="ECO:0007669"/>
    <property type="project" value="TreeGrafter"/>
</dbReference>
<dbReference type="GO" id="GO:0004092">
    <property type="term" value="F:carnitine O-acetyltransferase activity"/>
    <property type="evidence" value="ECO:0007669"/>
    <property type="project" value="TreeGrafter"/>
</dbReference>
<dbReference type="GeneID" id="19239408"/>
<dbReference type="GO" id="GO:0005739">
    <property type="term" value="C:mitochondrion"/>
    <property type="evidence" value="ECO:0007669"/>
    <property type="project" value="TreeGrafter"/>
</dbReference>
<accession>U1GVZ9</accession>
<dbReference type="SUPFAM" id="SSF52777">
    <property type="entry name" value="CoA-dependent acyltransferases"/>
    <property type="match status" value="2"/>
</dbReference>
<evidence type="ECO:0000256" key="5">
    <source>
        <dbReference type="RuleBase" id="RU003801"/>
    </source>
</evidence>
<dbReference type="RefSeq" id="XP_007786029.1">
    <property type="nucleotide sequence ID" value="XM_007787839.1"/>
</dbReference>
<evidence type="ECO:0000256" key="2">
    <source>
        <dbReference type="ARBA" id="ARBA00022679"/>
    </source>
</evidence>
<dbReference type="HOGENOM" id="CLU_013513_4_0_1"/>
<dbReference type="Pfam" id="PF00755">
    <property type="entry name" value="Carn_acyltransf"/>
    <property type="match status" value="1"/>
</dbReference>
<dbReference type="Gene3D" id="3.30.559.70">
    <property type="entry name" value="Choline/Carnitine o-acyltransferase, domain 2"/>
    <property type="match status" value="1"/>
</dbReference>
<dbReference type="OrthoDB" id="240216at2759"/>
<evidence type="ECO:0000256" key="3">
    <source>
        <dbReference type="ARBA" id="ARBA00023315"/>
    </source>
</evidence>
<dbReference type="InterPro" id="IPR039551">
    <property type="entry name" value="Cho/carn_acyl_trans"/>
</dbReference>
<dbReference type="PROSITE" id="PS00440">
    <property type="entry name" value="ACYLTRANSF_C_2"/>
    <property type="match status" value="1"/>
</dbReference>
<dbReference type="InterPro" id="IPR023213">
    <property type="entry name" value="CAT-like_dom_sf"/>
</dbReference>
<dbReference type="eggNOG" id="KOG3719">
    <property type="taxonomic scope" value="Eukaryota"/>
</dbReference>
<evidence type="ECO:0000313" key="7">
    <source>
        <dbReference type="EMBL" id="ERF76633.1"/>
    </source>
</evidence>
<gene>
    <name evidence="7" type="ORF">EPUS_04453</name>
</gene>